<protein>
    <submittedName>
        <fullName evidence="1">Uncharacterized protein</fullName>
    </submittedName>
</protein>
<accession>A0ABP2SU82</accession>
<name>A0ABP2SU82_9FIRM</name>
<organism evidence="1 2">
    <name type="scientific">Veillonella atypica KON</name>
    <dbReference type="NCBI Taxonomy" id="1128111"/>
    <lineage>
        <taxon>Bacteria</taxon>
        <taxon>Bacillati</taxon>
        <taxon>Bacillota</taxon>
        <taxon>Negativicutes</taxon>
        <taxon>Veillonellales</taxon>
        <taxon>Veillonellaceae</taxon>
        <taxon>Veillonella</taxon>
    </lineage>
</organism>
<keyword evidence="2" id="KW-1185">Reference proteome</keyword>
<proteinExistence type="predicted"/>
<sequence>MILLYALIYNVFIDTKFEKYRYSLILLQIEWLMYDTINIHIELLLLERR</sequence>
<evidence type="ECO:0000313" key="1">
    <source>
        <dbReference type="EMBL" id="EKY20316.1"/>
    </source>
</evidence>
<gene>
    <name evidence="1" type="ORF">HMPREF0870_00770</name>
</gene>
<evidence type="ECO:0000313" key="2">
    <source>
        <dbReference type="Proteomes" id="UP000010412"/>
    </source>
</evidence>
<dbReference type="Proteomes" id="UP000010412">
    <property type="component" value="Unassembled WGS sequence"/>
</dbReference>
<reference evidence="1 2" key="1">
    <citation type="submission" date="2012-05" db="EMBL/GenBank/DDBJ databases">
        <authorList>
            <person name="Weinstock G."/>
            <person name="Sodergren E."/>
            <person name="Lobos E.A."/>
            <person name="Fulton L."/>
            <person name="Fulton R."/>
            <person name="Courtney L."/>
            <person name="Fronick C."/>
            <person name="O'Laughlin M."/>
            <person name="Godfrey J."/>
            <person name="Wilson R.M."/>
            <person name="Miner T."/>
            <person name="Farmer C."/>
            <person name="Delehaunty K."/>
            <person name="Cordes M."/>
            <person name="Minx P."/>
            <person name="Tomlinson C."/>
            <person name="Chen J."/>
            <person name="Wollam A."/>
            <person name="Pepin K.H."/>
            <person name="Bhonagiri V."/>
            <person name="Zhang X."/>
            <person name="Suruliraj S."/>
            <person name="Warren W."/>
            <person name="Mitreva M."/>
            <person name="Mardis E.R."/>
            <person name="Wilson R.K."/>
        </authorList>
    </citation>
    <scope>NUCLEOTIDE SEQUENCE [LARGE SCALE GENOMIC DNA]</scope>
    <source>
        <strain evidence="1 2">KON</strain>
    </source>
</reference>
<dbReference type="EMBL" id="AMEX01000010">
    <property type="protein sequence ID" value="EKY20316.1"/>
    <property type="molecule type" value="Genomic_DNA"/>
</dbReference>
<comment type="caution">
    <text evidence="1">The sequence shown here is derived from an EMBL/GenBank/DDBJ whole genome shotgun (WGS) entry which is preliminary data.</text>
</comment>